<keyword evidence="11" id="KW-0739">Sodium transport</keyword>
<protein>
    <submittedName>
        <fullName evidence="15">Metal-dependent phosphohydrolase</fullName>
    </submittedName>
</protein>
<keyword evidence="4" id="KW-1003">Cell membrane</keyword>
<evidence type="ECO:0000256" key="13">
    <source>
        <dbReference type="RuleBase" id="RU362091"/>
    </source>
</evidence>
<feature type="transmembrane region" description="Helical" evidence="14">
    <location>
        <begin position="70"/>
        <end position="91"/>
    </location>
</feature>
<keyword evidence="7 14" id="KW-1133">Transmembrane helix</keyword>
<evidence type="ECO:0000256" key="9">
    <source>
        <dbReference type="ARBA" id="ARBA00023065"/>
    </source>
</evidence>
<keyword evidence="15" id="KW-0378">Hydrolase</keyword>
<evidence type="ECO:0000313" key="16">
    <source>
        <dbReference type="Proteomes" id="UP000241762"/>
    </source>
</evidence>
<dbReference type="KEGG" id="ptc:phytr_120"/>
<evidence type="ECO:0000256" key="7">
    <source>
        <dbReference type="ARBA" id="ARBA00022989"/>
    </source>
</evidence>
<evidence type="ECO:0000256" key="2">
    <source>
        <dbReference type="ARBA" id="ARBA00006434"/>
    </source>
</evidence>
<dbReference type="PROSITE" id="PS50283">
    <property type="entry name" value="NA_SOLUT_SYMP_3"/>
    <property type="match status" value="1"/>
</dbReference>
<keyword evidence="3" id="KW-0813">Transport</keyword>
<dbReference type="PANTHER" id="PTHR48086">
    <property type="entry name" value="SODIUM/PROLINE SYMPORTER-RELATED"/>
    <property type="match status" value="1"/>
</dbReference>
<evidence type="ECO:0000256" key="6">
    <source>
        <dbReference type="ARBA" id="ARBA00022847"/>
    </source>
</evidence>
<dbReference type="AlphaFoldDB" id="A0A2P1P6T7"/>
<keyword evidence="5 14" id="KW-0812">Transmembrane</keyword>
<dbReference type="PANTHER" id="PTHR48086:SF3">
    <property type="entry name" value="SODIUM_PROLINE SYMPORTER"/>
    <property type="match status" value="1"/>
</dbReference>
<dbReference type="GO" id="GO:0016787">
    <property type="term" value="F:hydrolase activity"/>
    <property type="evidence" value="ECO:0007669"/>
    <property type="project" value="UniProtKB-KW"/>
</dbReference>
<organism evidence="15 16">
    <name type="scientific">Candidatus Phycorickettsia trachydisci</name>
    <dbReference type="NCBI Taxonomy" id="2115978"/>
    <lineage>
        <taxon>Bacteria</taxon>
        <taxon>Pseudomonadati</taxon>
        <taxon>Pseudomonadota</taxon>
        <taxon>Alphaproteobacteria</taxon>
        <taxon>Rickettsiales</taxon>
        <taxon>Rickettsiaceae</taxon>
        <taxon>Candidatus Phycorickettsia</taxon>
    </lineage>
</organism>
<name>A0A2P1P6T7_9RICK</name>
<evidence type="ECO:0000256" key="4">
    <source>
        <dbReference type="ARBA" id="ARBA00022475"/>
    </source>
</evidence>
<feature type="transmembrane region" description="Helical" evidence="14">
    <location>
        <begin position="39"/>
        <end position="63"/>
    </location>
</feature>
<keyword evidence="10 14" id="KW-0472">Membrane</keyword>
<dbReference type="GO" id="GO:0015293">
    <property type="term" value="F:symporter activity"/>
    <property type="evidence" value="ECO:0007669"/>
    <property type="project" value="UniProtKB-KW"/>
</dbReference>
<dbReference type="Gene3D" id="1.20.1730.10">
    <property type="entry name" value="Sodium/glucose cotransporter"/>
    <property type="match status" value="1"/>
</dbReference>
<feature type="transmembrane region" description="Helical" evidence="14">
    <location>
        <begin position="178"/>
        <end position="199"/>
    </location>
</feature>
<feature type="transmembrane region" description="Helical" evidence="14">
    <location>
        <begin position="152"/>
        <end position="172"/>
    </location>
</feature>
<gene>
    <name evidence="15" type="ORF">phytr_120</name>
</gene>
<dbReference type="Pfam" id="PF00474">
    <property type="entry name" value="SSF"/>
    <property type="match status" value="1"/>
</dbReference>
<evidence type="ECO:0000256" key="11">
    <source>
        <dbReference type="ARBA" id="ARBA00023201"/>
    </source>
</evidence>
<evidence type="ECO:0000256" key="14">
    <source>
        <dbReference type="SAM" id="Phobius"/>
    </source>
</evidence>
<evidence type="ECO:0000256" key="5">
    <source>
        <dbReference type="ARBA" id="ARBA00022692"/>
    </source>
</evidence>
<comment type="catalytic activity">
    <reaction evidence="12">
        <text>L-proline(in) + Na(+)(in) = L-proline(out) + Na(+)(out)</text>
        <dbReference type="Rhea" id="RHEA:28967"/>
        <dbReference type="ChEBI" id="CHEBI:29101"/>
        <dbReference type="ChEBI" id="CHEBI:60039"/>
    </reaction>
</comment>
<evidence type="ECO:0000256" key="10">
    <source>
        <dbReference type="ARBA" id="ARBA00023136"/>
    </source>
</evidence>
<dbReference type="EMBL" id="CP027845">
    <property type="protein sequence ID" value="AVP86976.1"/>
    <property type="molecule type" value="Genomic_DNA"/>
</dbReference>
<evidence type="ECO:0000256" key="8">
    <source>
        <dbReference type="ARBA" id="ARBA00023053"/>
    </source>
</evidence>
<evidence type="ECO:0000256" key="1">
    <source>
        <dbReference type="ARBA" id="ARBA00004651"/>
    </source>
</evidence>
<keyword evidence="6" id="KW-0769">Symport</keyword>
<comment type="similarity">
    <text evidence="2 13">Belongs to the sodium:solute symporter (SSF) (TC 2.A.21) family.</text>
</comment>
<keyword evidence="16" id="KW-1185">Reference proteome</keyword>
<dbReference type="InterPro" id="IPR050277">
    <property type="entry name" value="Sodium:Solute_Symporter"/>
</dbReference>
<comment type="subcellular location">
    <subcellularLocation>
        <location evidence="1">Cell membrane</location>
        <topology evidence="1">Multi-pass membrane protein</topology>
    </subcellularLocation>
</comment>
<keyword evidence="9" id="KW-0406">Ion transport</keyword>
<evidence type="ECO:0000256" key="12">
    <source>
        <dbReference type="ARBA" id="ARBA00033708"/>
    </source>
</evidence>
<feature type="transmembrane region" description="Helical" evidence="14">
    <location>
        <begin position="111"/>
        <end position="131"/>
    </location>
</feature>
<sequence length="276" mass="30465">MSIDLLLFSSFLALSLILGIISSTKVHNISEYAIGNRDFSTPTLTATLIATYIGAGIFSYTLIETYRQGIYFLIPASAESISLLIVGYILAPRMGEFLGKLSIAESMGEMFGPRVRLITVIFGFMRLICYLSVNFKVSSKILELIFGTSGEYATILSALIVIIYSTLGGIRAVTFTDIIQFFTFGCLVPVITIIAWQALGEKSSAMVLHTLTTSALFDYKAVFDLTNPKLYEMLVMCVFFMVPDLGPDIFQRISMGRSVGQVMRSFMIAGFVCFLF</sequence>
<dbReference type="GO" id="GO:0005886">
    <property type="term" value="C:plasma membrane"/>
    <property type="evidence" value="ECO:0007669"/>
    <property type="project" value="UniProtKB-SubCell"/>
</dbReference>
<proteinExistence type="inferred from homology"/>
<dbReference type="InterPro" id="IPR001734">
    <property type="entry name" value="Na/solute_symporter"/>
</dbReference>
<dbReference type="InterPro" id="IPR038377">
    <property type="entry name" value="Na/Glc_symporter_sf"/>
</dbReference>
<dbReference type="Proteomes" id="UP000241762">
    <property type="component" value="Chromosome"/>
</dbReference>
<accession>A0A2P1P6T7</accession>
<reference evidence="15 16" key="1">
    <citation type="submission" date="2018-03" db="EMBL/GenBank/DDBJ databases">
        <title>A gene transfer event suggests a long-term partnership between eustigmatophyte algae and a novel lineage of endosymbiotic bacteria.</title>
        <authorList>
            <person name="Yurchenko T."/>
            <person name="Sevcikova T."/>
            <person name="Pribyl P."/>
            <person name="El Karkouri K."/>
            <person name="Klimes V."/>
            <person name="Amaral R."/>
            <person name="Zbrankova V."/>
            <person name="Kim E."/>
            <person name="Raoult D."/>
            <person name="Santos L.M.A."/>
            <person name="Elias M."/>
        </authorList>
    </citation>
    <scope>NUCLEOTIDE SEQUENCE [LARGE SCALE GENOMIC DNA]</scope>
    <source>
        <strain evidence="15">CCALA 838</strain>
    </source>
</reference>
<keyword evidence="8" id="KW-0915">Sodium</keyword>
<evidence type="ECO:0000256" key="3">
    <source>
        <dbReference type="ARBA" id="ARBA00022448"/>
    </source>
</evidence>
<dbReference type="GO" id="GO:0006814">
    <property type="term" value="P:sodium ion transport"/>
    <property type="evidence" value="ECO:0007669"/>
    <property type="project" value="UniProtKB-KW"/>
</dbReference>
<evidence type="ECO:0000313" key="15">
    <source>
        <dbReference type="EMBL" id="AVP86976.1"/>
    </source>
</evidence>
<dbReference type="OrthoDB" id="5464450at2"/>